<dbReference type="RefSeq" id="WP_307688009.1">
    <property type="nucleotide sequence ID" value="NZ_JAUSRO010000001.1"/>
</dbReference>
<evidence type="ECO:0000256" key="1">
    <source>
        <dbReference type="SAM" id="MobiDB-lite"/>
    </source>
</evidence>
<dbReference type="EMBL" id="JAUSRO010000001">
    <property type="protein sequence ID" value="MDP9898196.1"/>
    <property type="molecule type" value="Genomic_DNA"/>
</dbReference>
<evidence type="ECO:0008006" key="4">
    <source>
        <dbReference type="Google" id="ProtNLM"/>
    </source>
</evidence>
<sequence length="142" mass="15596">MSKDDDPTLPAASGSGPSARVPSVRLITAQTPAVRAYRKMAANHLYKVYSDRIFKGKLPPLMHAITVVETDIDATGRVTGVYFSRVPSHAPEVPAEIEALIRAASPLPNPGRLGGHTYVDTWLWDRSDKFQLDTLTQGQRDR</sequence>
<proteinExistence type="predicted"/>
<protein>
    <recommendedName>
        <fullName evidence="4">TonB C-terminal domain-containing protein</fullName>
    </recommendedName>
</protein>
<feature type="region of interest" description="Disordered" evidence="1">
    <location>
        <begin position="1"/>
        <end position="23"/>
    </location>
</feature>
<name>A0ABT9S1H4_9BURK</name>
<dbReference type="Proteomes" id="UP001226867">
    <property type="component" value="Unassembled WGS sequence"/>
</dbReference>
<gene>
    <name evidence="2" type="ORF">J2W36_000429</name>
</gene>
<evidence type="ECO:0000313" key="3">
    <source>
        <dbReference type="Proteomes" id="UP001226867"/>
    </source>
</evidence>
<keyword evidence="3" id="KW-1185">Reference proteome</keyword>
<reference evidence="2 3" key="1">
    <citation type="submission" date="2023-07" db="EMBL/GenBank/DDBJ databases">
        <title>Sorghum-associated microbial communities from plants grown in Nebraska, USA.</title>
        <authorList>
            <person name="Schachtman D."/>
        </authorList>
    </citation>
    <scope>NUCLEOTIDE SEQUENCE [LARGE SCALE GENOMIC DNA]</scope>
    <source>
        <strain evidence="2 3">DS1607</strain>
    </source>
</reference>
<accession>A0ABT9S1H4</accession>
<evidence type="ECO:0000313" key="2">
    <source>
        <dbReference type="EMBL" id="MDP9898196.1"/>
    </source>
</evidence>
<organism evidence="2 3">
    <name type="scientific">Variovorax ginsengisoli</name>
    <dbReference type="NCBI Taxonomy" id="363844"/>
    <lineage>
        <taxon>Bacteria</taxon>
        <taxon>Pseudomonadati</taxon>
        <taxon>Pseudomonadota</taxon>
        <taxon>Betaproteobacteria</taxon>
        <taxon>Burkholderiales</taxon>
        <taxon>Comamonadaceae</taxon>
        <taxon>Variovorax</taxon>
    </lineage>
</organism>
<comment type="caution">
    <text evidence="2">The sequence shown here is derived from an EMBL/GenBank/DDBJ whole genome shotgun (WGS) entry which is preliminary data.</text>
</comment>